<dbReference type="Proteomes" id="UP000399692">
    <property type="component" value="Unassembled WGS sequence"/>
</dbReference>
<evidence type="ECO:0000313" key="1">
    <source>
        <dbReference type="EMBL" id="VVM77272.1"/>
    </source>
</evidence>
<dbReference type="EMBL" id="CABVHF010000005">
    <property type="protein sequence ID" value="VVM77272.1"/>
    <property type="molecule type" value="Genomic_DNA"/>
</dbReference>
<dbReference type="RefSeq" id="WP_150570186.1">
    <property type="nucleotide sequence ID" value="NZ_CABVHF010000005.1"/>
</dbReference>
<dbReference type="Gene3D" id="2.60.120.10">
    <property type="entry name" value="Jelly Rolls"/>
    <property type="match status" value="1"/>
</dbReference>
<accession>A0A5E6SAT9</accession>
<dbReference type="OrthoDB" id="3828611at2"/>
<dbReference type="InterPro" id="IPR010424">
    <property type="entry name" value="EutQ"/>
</dbReference>
<evidence type="ECO:0000313" key="2">
    <source>
        <dbReference type="Proteomes" id="UP000399692"/>
    </source>
</evidence>
<sequence length="113" mass="12426">MSKHIHFKNQAMVFSSYGGEPDERASICRLVGTKESETIGAGIAFFDGASIPWTVLYDEVIVVLEGEFDLSIGDEVIHAQAGDVIWVPEKSPLVYSGIKAKVFYALYPVTWQG</sequence>
<name>A0A5E6SAT9_PSEFL</name>
<dbReference type="Pfam" id="PF06249">
    <property type="entry name" value="EutQ"/>
    <property type="match status" value="1"/>
</dbReference>
<proteinExistence type="predicted"/>
<dbReference type="InterPro" id="IPR011051">
    <property type="entry name" value="RmlC_Cupin_sf"/>
</dbReference>
<dbReference type="AlphaFoldDB" id="A0A5E6SAT9"/>
<dbReference type="SUPFAM" id="SSF51182">
    <property type="entry name" value="RmlC-like cupins"/>
    <property type="match status" value="1"/>
</dbReference>
<protein>
    <submittedName>
        <fullName evidence="1">Ethanolamine utilization protein EutQ</fullName>
    </submittedName>
</protein>
<gene>
    <name evidence="1" type="primary">eutQ</name>
    <name evidence="1" type="ORF">PS631_02135</name>
</gene>
<reference evidence="1 2" key="1">
    <citation type="submission" date="2019-09" db="EMBL/GenBank/DDBJ databases">
        <authorList>
            <person name="Chandra G."/>
            <person name="Truman W A."/>
        </authorList>
    </citation>
    <scope>NUCLEOTIDE SEQUENCE [LARGE SCALE GENOMIC DNA]</scope>
    <source>
        <strain evidence="1">PS631</strain>
    </source>
</reference>
<organism evidence="1 2">
    <name type="scientific">Pseudomonas fluorescens</name>
    <dbReference type="NCBI Taxonomy" id="294"/>
    <lineage>
        <taxon>Bacteria</taxon>
        <taxon>Pseudomonadati</taxon>
        <taxon>Pseudomonadota</taxon>
        <taxon>Gammaproteobacteria</taxon>
        <taxon>Pseudomonadales</taxon>
        <taxon>Pseudomonadaceae</taxon>
        <taxon>Pseudomonas</taxon>
    </lineage>
</organism>
<dbReference type="InterPro" id="IPR014710">
    <property type="entry name" value="RmlC-like_jellyroll"/>
</dbReference>